<keyword evidence="2" id="KW-1185">Reference proteome</keyword>
<organism evidence="1 2">
    <name type="scientific">Oxalobacter formigenes OXCC13</name>
    <dbReference type="NCBI Taxonomy" id="556269"/>
    <lineage>
        <taxon>Bacteria</taxon>
        <taxon>Pseudomonadati</taxon>
        <taxon>Pseudomonadota</taxon>
        <taxon>Betaproteobacteria</taxon>
        <taxon>Burkholderiales</taxon>
        <taxon>Oxalobacteraceae</taxon>
        <taxon>Oxalobacter</taxon>
    </lineage>
</organism>
<dbReference type="RefSeq" id="WP_005881194.1">
    <property type="nucleotide sequence ID" value="NZ_CP019430.1"/>
</dbReference>
<dbReference type="HOGENOM" id="CLU_1925475_0_0_4"/>
<reference evidence="1 2" key="1">
    <citation type="submission" date="2009-02" db="EMBL/GenBank/DDBJ databases">
        <title>The Genome Sequence of Oxalobacter formigenes OXCC13.</title>
        <authorList>
            <consortium name="The Broad Institute Genome Sequencing Platform"/>
            <person name="Ward D."/>
            <person name="Young S.K."/>
            <person name="Kodira C.D."/>
            <person name="Zeng Q."/>
            <person name="Koehrsen M."/>
            <person name="Alvarado L."/>
            <person name="Berlin A."/>
            <person name="Borenstein D."/>
            <person name="Chen Z."/>
            <person name="Engels R."/>
            <person name="Freedman E."/>
            <person name="Gellesch M."/>
            <person name="Goldberg J."/>
            <person name="Griggs A."/>
            <person name="Gujja S."/>
            <person name="Heiman D."/>
            <person name="Hepburn T."/>
            <person name="Howarth C."/>
            <person name="Jen D."/>
            <person name="Larson L."/>
            <person name="Lewis B."/>
            <person name="Mehta T."/>
            <person name="Park D."/>
            <person name="Pearson M."/>
            <person name="Roberts A."/>
            <person name="Saif S."/>
            <person name="Shea T."/>
            <person name="Shenoy N."/>
            <person name="Sisk P."/>
            <person name="Stolte C."/>
            <person name="Sykes S."/>
            <person name="Walk T."/>
            <person name="White J."/>
            <person name="Yandava C."/>
            <person name="Allison M.J."/>
            <person name="Lander E."/>
            <person name="Nusbaum C."/>
            <person name="Galagan J."/>
            <person name="Birren B."/>
        </authorList>
    </citation>
    <scope>NUCLEOTIDE SEQUENCE [LARGE SCALE GENOMIC DNA]</scope>
    <source>
        <strain evidence="1 2">OXCC13</strain>
    </source>
</reference>
<accession>C3XAH9</accession>
<proteinExistence type="predicted"/>
<dbReference type="OrthoDB" id="6925224at2"/>
<dbReference type="GeneID" id="77134783"/>
<dbReference type="Proteomes" id="UP000005089">
    <property type="component" value="Unassembled WGS sequence"/>
</dbReference>
<dbReference type="EMBL" id="GG658170">
    <property type="protein sequence ID" value="EEO30205.1"/>
    <property type="molecule type" value="Genomic_DNA"/>
</dbReference>
<name>C3XAH9_OXAFO</name>
<evidence type="ECO:0000313" key="2">
    <source>
        <dbReference type="Proteomes" id="UP000005089"/>
    </source>
</evidence>
<gene>
    <name evidence="1" type="ORF">OFBG_01233</name>
</gene>
<dbReference type="AlphaFoldDB" id="C3XAH9"/>
<sequence>MNDANRNDETFEDIDALLEGHFYKLVDKEPVPCTFAEYASGMKSSDNRIIEQTRVGELTVSTVFTGIDHAFGTGEKQLFETSVFGLPDDIHPQWRFASWTDAVNQHLQLVLMLEHNGPDSLLEEIRKKQAS</sequence>
<protein>
    <submittedName>
        <fullName evidence="1">Uncharacterized protein</fullName>
    </submittedName>
</protein>
<dbReference type="STRING" id="847.BRW83_0894"/>
<evidence type="ECO:0000313" key="1">
    <source>
        <dbReference type="EMBL" id="EEO30205.1"/>
    </source>
</evidence>